<dbReference type="PANTHER" id="PTHR47313">
    <property type="entry name" value="RIBOSOMAL RNA LARGE SUBUNIT METHYLTRANSFERASE K/L"/>
    <property type="match status" value="1"/>
</dbReference>
<dbReference type="GO" id="GO:0008168">
    <property type="term" value="F:methyltransferase activity"/>
    <property type="evidence" value="ECO:0007669"/>
    <property type="project" value="UniProtKB-KW"/>
</dbReference>
<dbReference type="PANTHER" id="PTHR47313:SF1">
    <property type="entry name" value="RIBOSOMAL RNA LARGE SUBUNIT METHYLTRANSFERASE K_L"/>
    <property type="match status" value="1"/>
</dbReference>
<reference evidence="3 4" key="1">
    <citation type="submission" date="2012-09" db="EMBL/GenBank/DDBJ databases">
        <title>Genome Sequence of alkane-degrading Bacterium Alcanivorax venustensis ISO4.</title>
        <authorList>
            <person name="Lai Q."/>
            <person name="Shao Z."/>
        </authorList>
    </citation>
    <scope>NUCLEOTIDE SEQUENCE [LARGE SCALE GENOMIC DNA]</scope>
    <source>
        <strain evidence="3 4">ISO4</strain>
    </source>
</reference>
<evidence type="ECO:0000259" key="2">
    <source>
        <dbReference type="Pfam" id="PF22020"/>
    </source>
</evidence>
<dbReference type="InterPro" id="IPR054170">
    <property type="entry name" value="RlmL_1st"/>
</dbReference>
<dbReference type="Pfam" id="PF22020">
    <property type="entry name" value="RlmL_1st"/>
    <property type="match status" value="1"/>
</dbReference>
<feature type="domain" description="RlmL ferredoxin-like" evidence="2">
    <location>
        <begin position="3"/>
        <end position="57"/>
    </location>
</feature>
<dbReference type="EMBL" id="ARXR01000042">
    <property type="protein sequence ID" value="MBF5054407.1"/>
    <property type="molecule type" value="Genomic_DNA"/>
</dbReference>
<dbReference type="Proteomes" id="UP000644441">
    <property type="component" value="Unassembled WGS sequence"/>
</dbReference>
<name>A0ABS0AJT6_9GAMM</name>
<gene>
    <name evidence="3" type="primary">rlmL</name>
    <name evidence="3" type="ORF">ISO4_03009</name>
</gene>
<protein>
    <submittedName>
        <fullName evidence="3">23S rRNA m(2)G2445 methyltransferase</fullName>
    </submittedName>
</protein>
<evidence type="ECO:0000313" key="3">
    <source>
        <dbReference type="EMBL" id="MBF5054407.1"/>
    </source>
</evidence>
<sequence length="142" mass="15192">MDFVITCLPGLGPLLADELAELGISVTDPGNAHVGIQGLQQDALRACLWSRLAERVLVPLAELDVTPDQAPERLAAAVDWRALVPPGVDLHLSLDHGKGVRGDSRVSGKRLLRALPPEIGQARREEGACAVRARLDENSARL</sequence>
<accession>A0ABS0AJT6</accession>
<dbReference type="CDD" id="cd11715">
    <property type="entry name" value="THUMP_AdoMetMT"/>
    <property type="match status" value="1"/>
</dbReference>
<keyword evidence="1 3" id="KW-0808">Transferase</keyword>
<feature type="non-terminal residue" evidence="3">
    <location>
        <position position="142"/>
    </location>
</feature>
<dbReference type="GO" id="GO:0032259">
    <property type="term" value="P:methylation"/>
    <property type="evidence" value="ECO:0007669"/>
    <property type="project" value="UniProtKB-KW"/>
</dbReference>
<proteinExistence type="predicted"/>
<keyword evidence="1 3" id="KW-0489">Methyltransferase</keyword>
<evidence type="ECO:0000256" key="1">
    <source>
        <dbReference type="ARBA" id="ARBA00022603"/>
    </source>
</evidence>
<organism evidence="3 4">
    <name type="scientific">Alloalcanivorax venustensis ISO4</name>
    <dbReference type="NCBI Taxonomy" id="1177184"/>
    <lineage>
        <taxon>Bacteria</taxon>
        <taxon>Pseudomonadati</taxon>
        <taxon>Pseudomonadota</taxon>
        <taxon>Gammaproteobacteria</taxon>
        <taxon>Oceanospirillales</taxon>
        <taxon>Alcanivoracaceae</taxon>
        <taxon>Alloalcanivorax</taxon>
    </lineage>
</organism>
<dbReference type="Gene3D" id="3.30.2130.30">
    <property type="match status" value="1"/>
</dbReference>
<comment type="caution">
    <text evidence="3">The sequence shown here is derived from an EMBL/GenBank/DDBJ whole genome shotgun (WGS) entry which is preliminary data.</text>
</comment>
<evidence type="ECO:0000313" key="4">
    <source>
        <dbReference type="Proteomes" id="UP000644441"/>
    </source>
</evidence>
<keyword evidence="4" id="KW-1185">Reference proteome</keyword>